<dbReference type="AlphaFoldDB" id="A0AAX6F6Z2"/>
<evidence type="ECO:0000313" key="2">
    <source>
        <dbReference type="Proteomes" id="UP001140949"/>
    </source>
</evidence>
<name>A0AAX6F6Z2_IRIPA</name>
<reference evidence="1" key="1">
    <citation type="journal article" date="2023" name="GigaByte">
        <title>Genome assembly of the bearded iris, Iris pallida Lam.</title>
        <authorList>
            <person name="Bruccoleri R.E."/>
            <person name="Oakeley E.J."/>
            <person name="Faust A.M.E."/>
            <person name="Altorfer M."/>
            <person name="Dessus-Babus S."/>
            <person name="Burckhardt D."/>
            <person name="Oertli M."/>
            <person name="Naumann U."/>
            <person name="Petersen F."/>
            <person name="Wong J."/>
        </authorList>
    </citation>
    <scope>NUCLEOTIDE SEQUENCE</scope>
    <source>
        <strain evidence="1">GSM-AAB239-AS_SAM_17_03QT</strain>
    </source>
</reference>
<keyword evidence="2" id="KW-1185">Reference proteome</keyword>
<dbReference type="Proteomes" id="UP001140949">
    <property type="component" value="Unassembled WGS sequence"/>
</dbReference>
<protein>
    <submittedName>
        <fullName evidence="1">Trihelix transcription factor GT-3b-like</fullName>
    </submittedName>
</protein>
<comment type="caution">
    <text evidence="1">The sequence shown here is derived from an EMBL/GenBank/DDBJ whole genome shotgun (WGS) entry which is preliminary data.</text>
</comment>
<reference evidence="1" key="2">
    <citation type="submission" date="2023-04" db="EMBL/GenBank/DDBJ databases">
        <authorList>
            <person name="Bruccoleri R.E."/>
            <person name="Oakeley E.J."/>
            <person name="Faust A.-M."/>
            <person name="Dessus-Babus S."/>
            <person name="Altorfer M."/>
            <person name="Burckhardt D."/>
            <person name="Oertli M."/>
            <person name="Naumann U."/>
            <person name="Petersen F."/>
            <person name="Wong J."/>
        </authorList>
    </citation>
    <scope>NUCLEOTIDE SEQUENCE</scope>
    <source>
        <strain evidence="1">GSM-AAB239-AS_SAM_17_03QT</strain>
        <tissue evidence="1">Leaf</tissue>
    </source>
</reference>
<sequence length="73" mass="8225">MNLGGESIDGVLRSIKNLCRLVRMGSKIVGCAEASIYECIQFILFVNLCIFALFKTYHTKLQPLFQLMNVSHS</sequence>
<dbReference type="EMBL" id="JANAVB010031219">
    <property type="protein sequence ID" value="KAJ6812227.1"/>
    <property type="molecule type" value="Genomic_DNA"/>
</dbReference>
<proteinExistence type="predicted"/>
<accession>A0AAX6F6Z2</accession>
<gene>
    <name evidence="1" type="ORF">M6B38_148990</name>
</gene>
<evidence type="ECO:0000313" key="1">
    <source>
        <dbReference type="EMBL" id="KAJ6812227.1"/>
    </source>
</evidence>
<organism evidence="1 2">
    <name type="scientific">Iris pallida</name>
    <name type="common">Sweet iris</name>
    <dbReference type="NCBI Taxonomy" id="29817"/>
    <lineage>
        <taxon>Eukaryota</taxon>
        <taxon>Viridiplantae</taxon>
        <taxon>Streptophyta</taxon>
        <taxon>Embryophyta</taxon>
        <taxon>Tracheophyta</taxon>
        <taxon>Spermatophyta</taxon>
        <taxon>Magnoliopsida</taxon>
        <taxon>Liliopsida</taxon>
        <taxon>Asparagales</taxon>
        <taxon>Iridaceae</taxon>
        <taxon>Iridoideae</taxon>
        <taxon>Irideae</taxon>
        <taxon>Iris</taxon>
    </lineage>
</organism>